<feature type="compositionally biased region" description="Polar residues" evidence="1">
    <location>
        <begin position="47"/>
        <end position="67"/>
    </location>
</feature>
<feature type="compositionally biased region" description="Polar residues" evidence="1">
    <location>
        <begin position="74"/>
        <end position="83"/>
    </location>
</feature>
<reference evidence="2" key="2">
    <citation type="submission" date="2020-09" db="EMBL/GenBank/DDBJ databases">
        <authorList>
            <person name="Sun Q."/>
            <person name="Ohkuma M."/>
        </authorList>
    </citation>
    <scope>NUCLEOTIDE SEQUENCE</scope>
    <source>
        <strain evidence="2">JCM 4988</strain>
    </source>
</reference>
<comment type="caution">
    <text evidence="2">The sequence shown here is derived from an EMBL/GenBank/DDBJ whole genome shotgun (WGS) entry which is preliminary data.</text>
</comment>
<protein>
    <submittedName>
        <fullName evidence="2">Uncharacterized protein</fullName>
    </submittedName>
</protein>
<dbReference type="Proteomes" id="UP000630936">
    <property type="component" value="Unassembled WGS sequence"/>
</dbReference>
<proteinExistence type="predicted"/>
<feature type="region of interest" description="Disordered" evidence="1">
    <location>
        <begin position="47"/>
        <end position="83"/>
    </location>
</feature>
<evidence type="ECO:0000256" key="1">
    <source>
        <dbReference type="SAM" id="MobiDB-lite"/>
    </source>
</evidence>
<reference evidence="2" key="1">
    <citation type="journal article" date="2014" name="Int. J. Syst. Evol. Microbiol.">
        <title>Complete genome sequence of Corynebacterium casei LMG S-19264T (=DSM 44701T), isolated from a smear-ripened cheese.</title>
        <authorList>
            <consortium name="US DOE Joint Genome Institute (JGI-PGF)"/>
            <person name="Walter F."/>
            <person name="Albersmeier A."/>
            <person name="Kalinowski J."/>
            <person name="Ruckert C."/>
        </authorList>
    </citation>
    <scope>NUCLEOTIDE SEQUENCE</scope>
    <source>
        <strain evidence="2">JCM 4988</strain>
    </source>
</reference>
<gene>
    <name evidence="2" type="ORF">GCM10010387_03490</name>
</gene>
<dbReference type="AlphaFoldDB" id="A0A918PM96"/>
<organism evidence="2 3">
    <name type="scientific">Streptomyces inusitatus</name>
    <dbReference type="NCBI Taxonomy" id="68221"/>
    <lineage>
        <taxon>Bacteria</taxon>
        <taxon>Bacillati</taxon>
        <taxon>Actinomycetota</taxon>
        <taxon>Actinomycetes</taxon>
        <taxon>Kitasatosporales</taxon>
        <taxon>Streptomycetaceae</taxon>
        <taxon>Streptomyces</taxon>
    </lineage>
</organism>
<accession>A0A918PM96</accession>
<evidence type="ECO:0000313" key="2">
    <source>
        <dbReference type="EMBL" id="GGZ14642.1"/>
    </source>
</evidence>
<name>A0A918PM96_9ACTN</name>
<evidence type="ECO:0000313" key="3">
    <source>
        <dbReference type="Proteomes" id="UP000630936"/>
    </source>
</evidence>
<sequence>MLSRDHAVFLYLLRRQPQALSTATGPPCSTVPAITATALPFLAHSSRNGQAVTDTRSTAWDTYSQSKPQRRKTNANGEFNWTQ</sequence>
<keyword evidence="3" id="KW-1185">Reference proteome</keyword>
<dbReference type="EMBL" id="BMWG01000001">
    <property type="protein sequence ID" value="GGZ14642.1"/>
    <property type="molecule type" value="Genomic_DNA"/>
</dbReference>